<comment type="caution">
    <text evidence="3">The sequence shown here is derived from an EMBL/GenBank/DDBJ whole genome shotgun (WGS) entry which is preliminary data.</text>
</comment>
<dbReference type="EMBL" id="BAABHF010000012">
    <property type="protein sequence ID" value="GAA4488105.1"/>
    <property type="molecule type" value="Genomic_DNA"/>
</dbReference>
<keyword evidence="1" id="KW-0472">Membrane</keyword>
<evidence type="ECO:0000256" key="2">
    <source>
        <dbReference type="SAM" id="SignalP"/>
    </source>
</evidence>
<feature type="signal peptide" evidence="2">
    <location>
        <begin position="1"/>
        <end position="19"/>
    </location>
</feature>
<evidence type="ECO:0000256" key="1">
    <source>
        <dbReference type="SAM" id="Phobius"/>
    </source>
</evidence>
<keyword evidence="1" id="KW-0812">Transmembrane</keyword>
<keyword evidence="2" id="KW-0732">Signal</keyword>
<protein>
    <submittedName>
        <fullName evidence="3">Uncharacterized protein</fullName>
    </submittedName>
</protein>
<sequence>MVAASALLAAVTAVSDVTAADHATLVVQTWRMYGLFLCGGMFALLALRPRVHGAVWALMIANKAALTVTTVAYSTHGGIAEATKTVGWDGTLTVVLIAAFVMCRANSESRS</sequence>
<reference evidence="4" key="1">
    <citation type="journal article" date="2019" name="Int. J. Syst. Evol. Microbiol.">
        <title>The Global Catalogue of Microorganisms (GCM) 10K type strain sequencing project: providing services to taxonomists for standard genome sequencing and annotation.</title>
        <authorList>
            <consortium name="The Broad Institute Genomics Platform"/>
            <consortium name="The Broad Institute Genome Sequencing Center for Infectious Disease"/>
            <person name="Wu L."/>
            <person name="Ma J."/>
        </authorList>
    </citation>
    <scope>NUCLEOTIDE SEQUENCE [LARGE SCALE GENOMIC DNA]</scope>
    <source>
        <strain evidence="4">JCM 17933</strain>
    </source>
</reference>
<feature type="chain" id="PRO_5047358385" evidence="2">
    <location>
        <begin position="20"/>
        <end position="111"/>
    </location>
</feature>
<name>A0ABP8PKR7_9ACTN</name>
<feature type="transmembrane region" description="Helical" evidence="1">
    <location>
        <begin position="29"/>
        <end position="47"/>
    </location>
</feature>
<feature type="transmembrane region" description="Helical" evidence="1">
    <location>
        <begin position="54"/>
        <end position="74"/>
    </location>
</feature>
<evidence type="ECO:0000313" key="4">
    <source>
        <dbReference type="Proteomes" id="UP001500503"/>
    </source>
</evidence>
<gene>
    <name evidence="3" type="ORF">GCM10023191_017070</name>
</gene>
<feature type="transmembrane region" description="Helical" evidence="1">
    <location>
        <begin position="86"/>
        <end position="105"/>
    </location>
</feature>
<organism evidence="3 4">
    <name type="scientific">Actinoallomurus oryzae</name>
    <dbReference type="NCBI Taxonomy" id="502180"/>
    <lineage>
        <taxon>Bacteria</taxon>
        <taxon>Bacillati</taxon>
        <taxon>Actinomycetota</taxon>
        <taxon>Actinomycetes</taxon>
        <taxon>Streptosporangiales</taxon>
        <taxon>Thermomonosporaceae</taxon>
        <taxon>Actinoallomurus</taxon>
    </lineage>
</organism>
<keyword evidence="1" id="KW-1133">Transmembrane helix</keyword>
<dbReference type="Proteomes" id="UP001500503">
    <property type="component" value="Unassembled WGS sequence"/>
</dbReference>
<keyword evidence="4" id="KW-1185">Reference proteome</keyword>
<evidence type="ECO:0000313" key="3">
    <source>
        <dbReference type="EMBL" id="GAA4488105.1"/>
    </source>
</evidence>
<accession>A0ABP8PKR7</accession>
<proteinExistence type="predicted"/>